<reference evidence="9 10" key="1">
    <citation type="submission" date="2017-04" db="EMBL/GenBank/DDBJ databases">
        <authorList>
            <person name="Afonso C.L."/>
            <person name="Miller P.J."/>
            <person name="Scott M.A."/>
            <person name="Spackman E."/>
            <person name="Goraichik I."/>
            <person name="Dimitrov K.M."/>
            <person name="Suarez D.L."/>
            <person name="Swayne D.E."/>
        </authorList>
    </citation>
    <scope>NUCLEOTIDE SEQUENCE [LARGE SCALE GENOMIC DNA]</scope>
    <source>
        <strain evidence="9 10">CGMCC 1.12644</strain>
    </source>
</reference>
<keyword evidence="2 7" id="KW-0813">Transport</keyword>
<keyword evidence="4 7" id="KW-0812">Transmembrane</keyword>
<comment type="similarity">
    <text evidence="7">Belongs to the binding-protein-dependent transport system permease family.</text>
</comment>
<feature type="transmembrane region" description="Helical" evidence="7">
    <location>
        <begin position="256"/>
        <end position="282"/>
    </location>
</feature>
<comment type="subcellular location">
    <subcellularLocation>
        <location evidence="1 7">Cell membrane</location>
        <topology evidence="1 7">Multi-pass membrane protein</topology>
    </subcellularLocation>
</comment>
<evidence type="ECO:0000256" key="2">
    <source>
        <dbReference type="ARBA" id="ARBA00022448"/>
    </source>
</evidence>
<feature type="transmembrane region" description="Helical" evidence="7">
    <location>
        <begin position="302"/>
        <end position="328"/>
    </location>
</feature>
<evidence type="ECO:0000256" key="3">
    <source>
        <dbReference type="ARBA" id="ARBA00022475"/>
    </source>
</evidence>
<name>A0A1W2DHJ4_9RHOB</name>
<dbReference type="PANTHER" id="PTHR43163">
    <property type="entry name" value="DIPEPTIDE TRANSPORT SYSTEM PERMEASE PROTEIN DPPB-RELATED"/>
    <property type="match status" value="1"/>
</dbReference>
<evidence type="ECO:0000256" key="4">
    <source>
        <dbReference type="ARBA" id="ARBA00022692"/>
    </source>
</evidence>
<dbReference type="STRING" id="1387277.SAMN06295998_11456"/>
<dbReference type="RefSeq" id="WP_084353794.1">
    <property type="nucleotide sequence ID" value="NZ_FWYD01000014.1"/>
</dbReference>
<dbReference type="Gene3D" id="1.10.3720.10">
    <property type="entry name" value="MetI-like"/>
    <property type="match status" value="1"/>
</dbReference>
<dbReference type="InterPro" id="IPR045621">
    <property type="entry name" value="BPD_transp_1_N"/>
</dbReference>
<dbReference type="Pfam" id="PF19300">
    <property type="entry name" value="BPD_transp_1_N"/>
    <property type="match status" value="1"/>
</dbReference>
<feature type="transmembrane region" description="Helical" evidence="7">
    <location>
        <begin position="12"/>
        <end position="30"/>
    </location>
</feature>
<evidence type="ECO:0000256" key="1">
    <source>
        <dbReference type="ARBA" id="ARBA00004651"/>
    </source>
</evidence>
<dbReference type="GO" id="GO:0005886">
    <property type="term" value="C:plasma membrane"/>
    <property type="evidence" value="ECO:0007669"/>
    <property type="project" value="UniProtKB-SubCell"/>
</dbReference>
<keyword evidence="3" id="KW-1003">Cell membrane</keyword>
<dbReference type="AlphaFoldDB" id="A0A1W2DHJ4"/>
<accession>A0A1W2DHJ4</accession>
<keyword evidence="6 7" id="KW-0472">Membrane</keyword>
<dbReference type="PANTHER" id="PTHR43163:SF8">
    <property type="entry name" value="D,D-DIPEPTIDE TRANSPORT SYSTEM PERMEASE PROTEIN DDPB-RELATED"/>
    <property type="match status" value="1"/>
</dbReference>
<evidence type="ECO:0000259" key="8">
    <source>
        <dbReference type="PROSITE" id="PS50928"/>
    </source>
</evidence>
<evidence type="ECO:0000313" key="9">
    <source>
        <dbReference type="EMBL" id="SMC96929.1"/>
    </source>
</evidence>
<gene>
    <name evidence="9" type="ORF">SAMN06295998_11456</name>
</gene>
<sequence>MLRFFISRLSTFFVTFVGVTLISFAFIRVIPGDPIIVMAGERGMSQERYEELSRQYGFDQPVLTQFWDYLTGVLQGDLGQSFVTKKPVWDEFFALFPATLELSLCAIILAIALGIPAGVIAAVNRGKFFDRALMSSALVGYSMPIFWWALLLIIVFSGNLGWTPVSGRMGLLYYFPTPTGFMLIDSLLSGQSGAFVSAVQHLILPTIVLATIPLAVIARQTRSAMLEVLSEDYIRTARAKGLKPWRINGLHALRNAMIPVITVIGLSVGTLLAGAILTETIFSWPGIGKWMVDSIFRRDYPVVQGGLLLVAVVVMIVNLIVDMLYGLINPRIRTRK</sequence>
<keyword evidence="5 7" id="KW-1133">Transmembrane helix</keyword>
<feature type="domain" description="ABC transmembrane type-1" evidence="8">
    <location>
        <begin position="96"/>
        <end position="325"/>
    </location>
</feature>
<evidence type="ECO:0000256" key="5">
    <source>
        <dbReference type="ARBA" id="ARBA00022989"/>
    </source>
</evidence>
<protein>
    <submittedName>
        <fullName evidence="9">Dipeptide transport system permease protein</fullName>
    </submittedName>
</protein>
<feature type="transmembrane region" description="Helical" evidence="7">
    <location>
        <begin position="145"/>
        <end position="175"/>
    </location>
</feature>
<dbReference type="Pfam" id="PF00528">
    <property type="entry name" value="BPD_transp_1"/>
    <property type="match status" value="1"/>
</dbReference>
<dbReference type="CDD" id="cd06261">
    <property type="entry name" value="TM_PBP2"/>
    <property type="match status" value="1"/>
</dbReference>
<dbReference type="InterPro" id="IPR035906">
    <property type="entry name" value="MetI-like_sf"/>
</dbReference>
<dbReference type="OrthoDB" id="9807402at2"/>
<organism evidence="9 10">
    <name type="scientific">Primorskyibacter flagellatus</name>
    <dbReference type="NCBI Taxonomy" id="1387277"/>
    <lineage>
        <taxon>Bacteria</taxon>
        <taxon>Pseudomonadati</taxon>
        <taxon>Pseudomonadota</taxon>
        <taxon>Alphaproteobacteria</taxon>
        <taxon>Rhodobacterales</taxon>
        <taxon>Roseobacteraceae</taxon>
        <taxon>Primorskyibacter</taxon>
    </lineage>
</organism>
<feature type="transmembrane region" description="Helical" evidence="7">
    <location>
        <begin position="92"/>
        <end position="124"/>
    </location>
</feature>
<keyword evidence="10" id="KW-1185">Reference proteome</keyword>
<dbReference type="Proteomes" id="UP000192330">
    <property type="component" value="Unassembled WGS sequence"/>
</dbReference>
<dbReference type="SUPFAM" id="SSF161098">
    <property type="entry name" value="MetI-like"/>
    <property type="match status" value="1"/>
</dbReference>
<dbReference type="InterPro" id="IPR000515">
    <property type="entry name" value="MetI-like"/>
</dbReference>
<proteinExistence type="inferred from homology"/>
<dbReference type="GO" id="GO:0071916">
    <property type="term" value="F:dipeptide transmembrane transporter activity"/>
    <property type="evidence" value="ECO:0007669"/>
    <property type="project" value="TreeGrafter"/>
</dbReference>
<evidence type="ECO:0000256" key="7">
    <source>
        <dbReference type="RuleBase" id="RU363032"/>
    </source>
</evidence>
<evidence type="ECO:0000313" key="10">
    <source>
        <dbReference type="Proteomes" id="UP000192330"/>
    </source>
</evidence>
<evidence type="ECO:0000256" key="6">
    <source>
        <dbReference type="ARBA" id="ARBA00023136"/>
    </source>
</evidence>
<feature type="transmembrane region" description="Helical" evidence="7">
    <location>
        <begin position="195"/>
        <end position="217"/>
    </location>
</feature>
<dbReference type="EMBL" id="FWYD01000014">
    <property type="protein sequence ID" value="SMC96929.1"/>
    <property type="molecule type" value="Genomic_DNA"/>
</dbReference>
<dbReference type="PROSITE" id="PS50928">
    <property type="entry name" value="ABC_TM1"/>
    <property type="match status" value="1"/>
</dbReference>